<evidence type="ECO:0000259" key="1">
    <source>
        <dbReference type="Pfam" id="PF13400"/>
    </source>
</evidence>
<evidence type="ECO:0000313" key="3">
    <source>
        <dbReference type="Proteomes" id="UP000698028"/>
    </source>
</evidence>
<proteinExistence type="predicted"/>
<dbReference type="RefSeq" id="WP_218632089.1">
    <property type="nucleotide sequence ID" value="NZ_JAHVAH010000001.1"/>
</dbReference>
<feature type="domain" description="Putative Flp pilus-assembly TadG-like N-terminal" evidence="1">
    <location>
        <begin position="13"/>
        <end position="59"/>
    </location>
</feature>
<sequence>MMARWELVWNEEGAIAPTLAVSLFGLLAAGGIAFDYARMASLDTELQNAADQAALAAATQLDGVDYACSRAKAAARRLVENKSYLSNDGGTTRLWIDETFDGSGAVNSALTYAVDDCAATANITFYESYNTATDTYGAVATTDETANVVEVTVGGRSVNFALTPVVAAVSSGDLSGTALASISSAICKTPPVMLCNPQEPAGNTNDLLPYNPAHGVGLRLVTGDATVPGNFGWLEAQIGNGANALKGALGYNTPPGVCQNTSGVTTKPGMTTSVLSSLNTRHDVFANGSNCPNTPGGVCSPAVNTRKDLTCVSNASGCTGNKGFEDFIPFDPLFGDHDGDTSTPDQQMALPSDGSLDPEAMGYPHDFCHTGKFGVHSCDIEGTGQWDRDAYFRVNYGWNNAQWKAAMGWTAGDPLPRRYDVYRWEIDNPTHMNGTDNFGIDHAQQVGTGNNRAFSRPADGVPGVDIDEDTGQPDRRVIAVAVLNCQSLDVKGKSVDVPVATWINVFLVEPSIKRGSGSEPNLYTREKDVYVEYIEEVEVDGGTNATVVRRDKPYLLR</sequence>
<reference evidence="2 3" key="1">
    <citation type="submission" date="2021-07" db="EMBL/GenBank/DDBJ databases">
        <title>The draft genome sequence of Sphingomicrobium sp. B8.</title>
        <authorList>
            <person name="Mu L."/>
        </authorList>
    </citation>
    <scope>NUCLEOTIDE SEQUENCE [LARGE SCALE GENOMIC DNA]</scope>
    <source>
        <strain evidence="2 3">B8</strain>
    </source>
</reference>
<protein>
    <recommendedName>
        <fullName evidence="1">Putative Flp pilus-assembly TadG-like N-terminal domain-containing protein</fullName>
    </recommendedName>
</protein>
<organism evidence="2 3">
    <name type="scientific">Sphingomicrobium clamense</name>
    <dbReference type="NCBI Taxonomy" id="2851013"/>
    <lineage>
        <taxon>Bacteria</taxon>
        <taxon>Pseudomonadati</taxon>
        <taxon>Pseudomonadota</taxon>
        <taxon>Alphaproteobacteria</taxon>
        <taxon>Sphingomonadales</taxon>
        <taxon>Sphingomonadaceae</taxon>
        <taxon>Sphingomicrobium</taxon>
    </lineage>
</organism>
<keyword evidence="3" id="KW-1185">Reference proteome</keyword>
<dbReference type="EMBL" id="JAHVAH010000001">
    <property type="protein sequence ID" value="MBW0144059.1"/>
    <property type="molecule type" value="Genomic_DNA"/>
</dbReference>
<dbReference type="Proteomes" id="UP000698028">
    <property type="component" value="Unassembled WGS sequence"/>
</dbReference>
<name>A0ABS6V3C9_9SPHN</name>
<dbReference type="Pfam" id="PF13400">
    <property type="entry name" value="Tad"/>
    <property type="match status" value="1"/>
</dbReference>
<accession>A0ABS6V3C9</accession>
<dbReference type="InterPro" id="IPR028087">
    <property type="entry name" value="Tad_N"/>
</dbReference>
<comment type="caution">
    <text evidence="2">The sequence shown here is derived from an EMBL/GenBank/DDBJ whole genome shotgun (WGS) entry which is preliminary data.</text>
</comment>
<gene>
    <name evidence="2" type="ORF">KTQ36_01955</name>
</gene>
<evidence type="ECO:0000313" key="2">
    <source>
        <dbReference type="EMBL" id="MBW0144059.1"/>
    </source>
</evidence>